<name>H1HL36_9BACT</name>
<gene>
    <name evidence="1" type="ORF">HMPREF9944_00880</name>
</gene>
<organism evidence="1 2">
    <name type="scientific">Segatella maculosa OT 289</name>
    <dbReference type="NCBI Taxonomy" id="999422"/>
    <lineage>
        <taxon>Bacteria</taxon>
        <taxon>Pseudomonadati</taxon>
        <taxon>Bacteroidota</taxon>
        <taxon>Bacteroidia</taxon>
        <taxon>Bacteroidales</taxon>
        <taxon>Prevotellaceae</taxon>
        <taxon>Segatella</taxon>
    </lineage>
</organism>
<dbReference type="EMBL" id="AGEK01000017">
    <property type="protein sequence ID" value="EHO72500.1"/>
    <property type="molecule type" value="Genomic_DNA"/>
</dbReference>
<evidence type="ECO:0000313" key="1">
    <source>
        <dbReference type="EMBL" id="EHO72500.1"/>
    </source>
</evidence>
<evidence type="ECO:0000313" key="2">
    <source>
        <dbReference type="Proteomes" id="UP000003167"/>
    </source>
</evidence>
<sequence length="83" mass="9576">MNGIAINSLSLFSYETYSLTNTSKVMRNISEMKPSYHTMKTKNKPKWYFFYGLFASVFPCAGDAGRRESYSQMHDLCLRTQAL</sequence>
<dbReference type="Proteomes" id="UP000003167">
    <property type="component" value="Unassembled WGS sequence"/>
</dbReference>
<protein>
    <submittedName>
        <fullName evidence="1">Uncharacterized protein</fullName>
    </submittedName>
</protein>
<keyword evidence="2" id="KW-1185">Reference proteome</keyword>
<dbReference type="STRING" id="999422.HMPREF9944_00880"/>
<dbReference type="AlphaFoldDB" id="H1HL36"/>
<accession>H1HL36</accession>
<comment type="caution">
    <text evidence="1">The sequence shown here is derived from an EMBL/GenBank/DDBJ whole genome shotgun (WGS) entry which is preliminary data.</text>
</comment>
<dbReference type="HOGENOM" id="CLU_2539749_0_0_10"/>
<reference evidence="1 2" key="1">
    <citation type="submission" date="2011-12" db="EMBL/GenBank/DDBJ databases">
        <title>The Genome Sequence of Prevotella maculosa OT 289.</title>
        <authorList>
            <consortium name="The Broad Institute Genome Sequencing Platform"/>
            <person name="Earl A."/>
            <person name="Ward D."/>
            <person name="Feldgarden M."/>
            <person name="Gevers D."/>
            <person name="Izard J."/>
            <person name="Blanton J.M."/>
            <person name="Mathney J."/>
            <person name="Tanner A.C."/>
            <person name="Dewhirst F.E."/>
            <person name="Young S.K."/>
            <person name="Zeng Q."/>
            <person name="Gargeya S."/>
            <person name="Fitzgerald M."/>
            <person name="Haas B."/>
            <person name="Abouelleil A."/>
            <person name="Alvarado L."/>
            <person name="Arachchi H.M."/>
            <person name="Berlin A."/>
            <person name="Chapman S.B."/>
            <person name="Gearin G."/>
            <person name="Goldberg J."/>
            <person name="Griggs A."/>
            <person name="Gujja S."/>
            <person name="Hansen M."/>
            <person name="Heiman D."/>
            <person name="Howarth C."/>
            <person name="Larimer J."/>
            <person name="Lui A."/>
            <person name="MacDonald P.J.P."/>
            <person name="McCowen C."/>
            <person name="Montmayeur A."/>
            <person name="Murphy C."/>
            <person name="Neiman D."/>
            <person name="Pearson M."/>
            <person name="Priest M."/>
            <person name="Roberts A."/>
            <person name="Saif S."/>
            <person name="Shea T."/>
            <person name="Sisk P."/>
            <person name="Stolte C."/>
            <person name="Sykes S."/>
            <person name="Wortman J."/>
            <person name="Nusbaum C."/>
            <person name="Birren B."/>
        </authorList>
    </citation>
    <scope>NUCLEOTIDE SEQUENCE [LARGE SCALE GENOMIC DNA]</scope>
    <source>
        <strain evidence="1 2">OT 289</strain>
    </source>
</reference>
<proteinExistence type="predicted"/>